<evidence type="ECO:0000313" key="3">
    <source>
        <dbReference type="EMBL" id="GBN29440.1"/>
    </source>
</evidence>
<accession>A0A4Y2MQN2</accession>
<dbReference type="EMBL" id="BGPR01205306">
    <property type="protein sequence ID" value="GBN28624.1"/>
    <property type="molecule type" value="Genomic_DNA"/>
</dbReference>
<gene>
    <name evidence="2" type="ORF">AVEN_267092_1</name>
    <name evidence="3" type="ORF">AVEN_90230_1</name>
</gene>
<evidence type="ECO:0000256" key="1">
    <source>
        <dbReference type="SAM" id="SignalP"/>
    </source>
</evidence>
<evidence type="ECO:0008006" key="5">
    <source>
        <dbReference type="Google" id="ProtNLM"/>
    </source>
</evidence>
<comment type="caution">
    <text evidence="2">The sequence shown here is derived from an EMBL/GenBank/DDBJ whole genome shotgun (WGS) entry which is preliminary data.</text>
</comment>
<name>A0A4Y2MQN2_ARAVE</name>
<dbReference type="Proteomes" id="UP000499080">
    <property type="component" value="Unassembled WGS sequence"/>
</dbReference>
<dbReference type="AlphaFoldDB" id="A0A4Y2MQN2"/>
<dbReference type="EMBL" id="BGPR01205649">
    <property type="protein sequence ID" value="GBN29440.1"/>
    <property type="molecule type" value="Genomic_DNA"/>
</dbReference>
<organism evidence="2 4">
    <name type="scientific">Araneus ventricosus</name>
    <name type="common">Orbweaver spider</name>
    <name type="synonym">Epeira ventricosa</name>
    <dbReference type="NCBI Taxonomy" id="182803"/>
    <lineage>
        <taxon>Eukaryota</taxon>
        <taxon>Metazoa</taxon>
        <taxon>Ecdysozoa</taxon>
        <taxon>Arthropoda</taxon>
        <taxon>Chelicerata</taxon>
        <taxon>Arachnida</taxon>
        <taxon>Araneae</taxon>
        <taxon>Araneomorphae</taxon>
        <taxon>Entelegynae</taxon>
        <taxon>Araneoidea</taxon>
        <taxon>Araneidae</taxon>
        <taxon>Araneus</taxon>
    </lineage>
</organism>
<reference evidence="2 4" key="1">
    <citation type="journal article" date="2019" name="Sci. Rep.">
        <title>Orb-weaving spider Araneus ventricosus genome elucidates the spidroin gene catalogue.</title>
        <authorList>
            <person name="Kono N."/>
            <person name="Nakamura H."/>
            <person name="Ohtoshi R."/>
            <person name="Moran D.A.P."/>
            <person name="Shinohara A."/>
            <person name="Yoshida Y."/>
            <person name="Fujiwara M."/>
            <person name="Mori M."/>
            <person name="Tomita M."/>
            <person name="Arakawa K."/>
        </authorList>
    </citation>
    <scope>NUCLEOTIDE SEQUENCE [LARGE SCALE GENOMIC DNA]</scope>
</reference>
<protein>
    <recommendedName>
        <fullName evidence="5">Single domain-containing protein</fullName>
    </recommendedName>
</protein>
<sequence>MTNKMGATLVSLGFFVYIQLPSAQLQNYEPPKWNYTHFNEDCTSPGRRTYCVDIRICKSAVASLAIGGWPAVCGSVDNIVPKVCCGYPLALGGALMRKVEEEKERHSCIFFLSLSLLFIFVSGKSAISKSSIEPTSINDKFTQI</sequence>
<evidence type="ECO:0000313" key="2">
    <source>
        <dbReference type="EMBL" id="GBN28624.1"/>
    </source>
</evidence>
<keyword evidence="1" id="KW-0732">Signal</keyword>
<feature type="signal peptide" evidence="1">
    <location>
        <begin position="1"/>
        <end position="23"/>
    </location>
</feature>
<feature type="chain" id="PRO_5036362121" description="Single domain-containing protein" evidence="1">
    <location>
        <begin position="24"/>
        <end position="144"/>
    </location>
</feature>
<evidence type="ECO:0000313" key="4">
    <source>
        <dbReference type="Proteomes" id="UP000499080"/>
    </source>
</evidence>
<proteinExistence type="predicted"/>
<keyword evidence="4" id="KW-1185">Reference proteome</keyword>